<dbReference type="EMBL" id="CAJPDS010000017">
    <property type="protein sequence ID" value="CAF9916145.1"/>
    <property type="molecule type" value="Genomic_DNA"/>
</dbReference>
<dbReference type="Proteomes" id="UP000664521">
    <property type="component" value="Unassembled WGS sequence"/>
</dbReference>
<evidence type="ECO:0000313" key="2">
    <source>
        <dbReference type="EMBL" id="CAF9916145.1"/>
    </source>
</evidence>
<keyword evidence="1" id="KW-0175">Coiled coil</keyword>
<comment type="caution">
    <text evidence="2">The sequence shown here is derived from an EMBL/GenBank/DDBJ whole genome shotgun (WGS) entry which is preliminary data.</text>
</comment>
<feature type="coiled-coil region" evidence="1">
    <location>
        <begin position="221"/>
        <end position="248"/>
    </location>
</feature>
<accession>A0A8H3IHT1</accession>
<reference evidence="2" key="1">
    <citation type="submission" date="2021-03" db="EMBL/GenBank/DDBJ databases">
        <authorList>
            <person name="Tagirdzhanova G."/>
        </authorList>
    </citation>
    <scope>NUCLEOTIDE SEQUENCE</scope>
</reference>
<organism evidence="2 3">
    <name type="scientific">Heterodermia speciosa</name>
    <dbReference type="NCBI Taxonomy" id="116794"/>
    <lineage>
        <taxon>Eukaryota</taxon>
        <taxon>Fungi</taxon>
        <taxon>Dikarya</taxon>
        <taxon>Ascomycota</taxon>
        <taxon>Pezizomycotina</taxon>
        <taxon>Lecanoromycetes</taxon>
        <taxon>OSLEUM clade</taxon>
        <taxon>Lecanoromycetidae</taxon>
        <taxon>Caliciales</taxon>
        <taxon>Physciaceae</taxon>
        <taxon>Heterodermia</taxon>
    </lineage>
</organism>
<evidence type="ECO:0000256" key="1">
    <source>
        <dbReference type="SAM" id="Coils"/>
    </source>
</evidence>
<keyword evidence="3" id="KW-1185">Reference proteome</keyword>
<protein>
    <submittedName>
        <fullName evidence="2">Uncharacterized protein</fullName>
    </submittedName>
</protein>
<proteinExistence type="predicted"/>
<sequence>MTMPSDGGRNLVGASECTSLPDELQDLLDLIISPPEPGEEPRLSNFLSNCAPDPFPLGLPLSKELSLLSGQLLKLADPSVQQGRAIDRLIQRKTELEKSKAKLHNERLKLAKATCTILETQQEVFTTTIRVLESVKCGSVARASNAEASYLVTAAEGLDEKLRHVSQFCDYSIPLSIYDPEVRNALQAYEGHLAQVRARLLARERLAKEKLAQYEKVGRSMSDITNRYVELMQEMENVKAQIRRLDDTVH</sequence>
<dbReference type="AlphaFoldDB" id="A0A8H3IHT1"/>
<evidence type="ECO:0000313" key="3">
    <source>
        <dbReference type="Proteomes" id="UP000664521"/>
    </source>
</evidence>
<gene>
    <name evidence="2" type="ORF">HETSPECPRED_002775</name>
</gene>
<name>A0A8H3IHT1_9LECA</name>
<dbReference type="OrthoDB" id="66964at2759"/>